<dbReference type="InterPro" id="IPR002656">
    <property type="entry name" value="Acyl_transf_3_dom"/>
</dbReference>
<protein>
    <submittedName>
        <fullName evidence="4">Acyltransferase</fullName>
    </submittedName>
</protein>
<dbReference type="EMBL" id="PHEX01000035">
    <property type="protein sequence ID" value="PKQ28047.1"/>
    <property type="molecule type" value="Genomic_DNA"/>
</dbReference>
<feature type="transmembrane region" description="Helical" evidence="1">
    <location>
        <begin position="178"/>
        <end position="198"/>
    </location>
</feature>
<dbReference type="PANTHER" id="PTHR23028">
    <property type="entry name" value="ACETYLTRANSFERASE"/>
    <property type="match status" value="1"/>
</dbReference>
<dbReference type="Pfam" id="PF01757">
    <property type="entry name" value="Acyl_transf_3"/>
    <property type="match status" value="1"/>
</dbReference>
<evidence type="ECO:0000256" key="1">
    <source>
        <dbReference type="SAM" id="Phobius"/>
    </source>
</evidence>
<name>A0A2N3G5Q0_9ACTN</name>
<feature type="transmembrane region" description="Helical" evidence="1">
    <location>
        <begin position="155"/>
        <end position="171"/>
    </location>
</feature>
<reference evidence="4 5" key="1">
    <citation type="journal article" date="2017" name="ISME J.">
        <title>Potential for microbial H2 and metal transformations associated with novel bacteria and archaea in deep terrestrial subsurface sediments.</title>
        <authorList>
            <person name="Hernsdorf A.W."/>
            <person name="Amano Y."/>
            <person name="Miyakawa K."/>
            <person name="Ise K."/>
            <person name="Suzuki Y."/>
            <person name="Anantharaman K."/>
            <person name="Probst A."/>
            <person name="Burstein D."/>
            <person name="Thomas B.C."/>
            <person name="Banfield J.F."/>
        </authorList>
    </citation>
    <scope>NUCLEOTIDE SEQUENCE [LARGE SCALE GENOMIC DNA]</scope>
    <source>
        <strain evidence="4">HGW-Actinobacteria-3</strain>
    </source>
</reference>
<dbReference type="InterPro" id="IPR050879">
    <property type="entry name" value="Acyltransferase_3"/>
</dbReference>
<keyword evidence="4" id="KW-0012">Acyltransferase</keyword>
<keyword evidence="1" id="KW-0812">Transmembrane</keyword>
<keyword evidence="1" id="KW-1133">Transmembrane helix</keyword>
<dbReference type="GO" id="GO:0016020">
    <property type="term" value="C:membrane"/>
    <property type="evidence" value="ECO:0007669"/>
    <property type="project" value="TreeGrafter"/>
</dbReference>
<feature type="domain" description="SGNH" evidence="3">
    <location>
        <begin position="406"/>
        <end position="659"/>
    </location>
</feature>
<organism evidence="4 5">
    <name type="scientific">Candidatus Anoxymicrobium japonicum</name>
    <dbReference type="NCBI Taxonomy" id="2013648"/>
    <lineage>
        <taxon>Bacteria</taxon>
        <taxon>Bacillati</taxon>
        <taxon>Actinomycetota</taxon>
        <taxon>Candidatus Geothermincolia</taxon>
        <taxon>Candidatus Geothermincolales</taxon>
        <taxon>Candidatus Anoxymicrobiaceae</taxon>
        <taxon>Candidatus Anoxymicrobium</taxon>
    </lineage>
</organism>
<sequence length="666" mass="73858">MVPKKTNMHAASPNGGFRSDINGLRAWAVIAVILYHFGVPGFSGGFVGVDVFFVISGYLMASIVIKGLEQGSFSILAFYDARIRRIVPALLMVCALLLAAGYFVLSPSDYKLLATHAISALGFFSNFKLWDEAGYFDVSSLDKWLLHTWSLSVEWQFYLLLPILLSLVWRVKPGRLSLIFVIVCGVVLSLSLSVVLTASYPTTAFYLLPTRAWEMLGGGLVFMFSSSVRPAVTSGKWMEASGLALIITSIWALDSETQWPGWHATLPVLGSMLILMASRQASLFTGSRIPQWIGDRSYSLYLWHWPVVVALAYSELQHDTPAVVAGIVLTIALGDISCRWVENPSRRWLGKVGLRKSMTVMAISLIVVLLPAAAVRLGDGIKGRLDPLVESIAAEAGNFNPRRDFCHSRKGNSSPSCVWGGAEWKVIALGDSHISAVVSALAAVRENAGVVQWSYSGCSFVVGLKNKPEIGARLGSDYHCEEFVEWARQQLVGVPPDLPVVILNRYAAQAFGANENRNVFERPEVYFSKIYDRTSPEFLEEFGQHIIDTACEIAISRHVYLVRPIPEMGFDVPKTLSRRLAFGIRKDVSIPIEEYRRRNEWVWKAQDAAARQCGVSILDPTAYLCDAERCFGSRNLQSMYMDDDHLSETGNKLLTPMFNTVFENQQ</sequence>
<feature type="transmembrane region" description="Helical" evidence="1">
    <location>
        <begin position="320"/>
        <end position="338"/>
    </location>
</feature>
<dbReference type="Proteomes" id="UP000233654">
    <property type="component" value="Unassembled WGS sequence"/>
</dbReference>
<feature type="transmembrane region" description="Helical" evidence="1">
    <location>
        <begin position="45"/>
        <end position="65"/>
    </location>
</feature>
<keyword evidence="1" id="KW-0472">Membrane</keyword>
<feature type="transmembrane region" description="Helical" evidence="1">
    <location>
        <begin position="359"/>
        <end position="378"/>
    </location>
</feature>
<dbReference type="GO" id="GO:0016747">
    <property type="term" value="F:acyltransferase activity, transferring groups other than amino-acyl groups"/>
    <property type="evidence" value="ECO:0007669"/>
    <property type="project" value="InterPro"/>
</dbReference>
<evidence type="ECO:0000259" key="3">
    <source>
        <dbReference type="Pfam" id="PF19040"/>
    </source>
</evidence>
<comment type="caution">
    <text evidence="4">The sequence shown here is derived from an EMBL/GenBank/DDBJ whole genome shotgun (WGS) entry which is preliminary data.</text>
</comment>
<dbReference type="InterPro" id="IPR043968">
    <property type="entry name" value="SGNH"/>
</dbReference>
<gene>
    <name evidence="4" type="ORF">CVT63_04775</name>
</gene>
<keyword evidence="4" id="KW-0808">Transferase</keyword>
<evidence type="ECO:0000313" key="4">
    <source>
        <dbReference type="EMBL" id="PKQ28047.1"/>
    </source>
</evidence>
<dbReference type="AlphaFoldDB" id="A0A2N3G5Q0"/>
<evidence type="ECO:0000259" key="2">
    <source>
        <dbReference type="Pfam" id="PF01757"/>
    </source>
</evidence>
<dbReference type="GO" id="GO:0009103">
    <property type="term" value="P:lipopolysaccharide biosynthetic process"/>
    <property type="evidence" value="ECO:0007669"/>
    <property type="project" value="TreeGrafter"/>
</dbReference>
<accession>A0A2N3G5Q0</accession>
<dbReference type="Pfam" id="PF19040">
    <property type="entry name" value="SGNH"/>
    <property type="match status" value="1"/>
</dbReference>
<feature type="transmembrane region" description="Helical" evidence="1">
    <location>
        <begin position="86"/>
        <end position="105"/>
    </location>
</feature>
<proteinExistence type="predicted"/>
<evidence type="ECO:0000313" key="5">
    <source>
        <dbReference type="Proteomes" id="UP000233654"/>
    </source>
</evidence>
<dbReference type="PANTHER" id="PTHR23028:SF53">
    <property type="entry name" value="ACYL_TRANSF_3 DOMAIN-CONTAINING PROTEIN"/>
    <property type="match status" value="1"/>
</dbReference>
<feature type="domain" description="Acyltransferase 3" evidence="2">
    <location>
        <begin position="20"/>
        <end position="334"/>
    </location>
</feature>
<feature type="transmembrane region" description="Helical" evidence="1">
    <location>
        <begin position="21"/>
        <end position="39"/>
    </location>
</feature>